<dbReference type="PANTHER" id="PTHR43868">
    <property type="entry name" value="OS02G0711200 PROTEIN"/>
    <property type="match status" value="1"/>
</dbReference>
<dbReference type="KEGG" id="cyn:Cyan7425_3002"/>
<dbReference type="Gene3D" id="3.40.50.300">
    <property type="entry name" value="P-loop containing nucleotide triphosphate hydrolases"/>
    <property type="match status" value="1"/>
</dbReference>
<dbReference type="HOGENOM" id="CLU_033948_0_0_3"/>
<evidence type="ECO:0000259" key="3">
    <source>
        <dbReference type="Pfam" id="PF17886"/>
    </source>
</evidence>
<gene>
    <name evidence="4" type="ordered locus">Cyan7425_3002</name>
</gene>
<feature type="domain" description="ArsA/GET3 Anion-transporting ATPase-like" evidence="2">
    <location>
        <begin position="2"/>
        <end position="249"/>
    </location>
</feature>
<organism evidence="4">
    <name type="scientific">Cyanothece sp. (strain PCC 7425 / ATCC 29141)</name>
    <dbReference type="NCBI Taxonomy" id="395961"/>
    <lineage>
        <taxon>Bacteria</taxon>
        <taxon>Bacillati</taxon>
        <taxon>Cyanobacteriota</taxon>
        <taxon>Cyanophyceae</taxon>
        <taxon>Gomontiellales</taxon>
        <taxon>Cyanothecaceae</taxon>
        <taxon>Cyanothece</taxon>
    </lineage>
</organism>
<dbReference type="CDD" id="cd02035">
    <property type="entry name" value="ArsA"/>
    <property type="match status" value="1"/>
</dbReference>
<dbReference type="InterPro" id="IPR008978">
    <property type="entry name" value="HSP20-like_chaperone"/>
</dbReference>
<dbReference type="Pfam" id="PF02374">
    <property type="entry name" value="ArsA_ATPase"/>
    <property type="match status" value="1"/>
</dbReference>
<dbReference type="OrthoDB" id="9780677at2"/>
<dbReference type="eggNOG" id="COG0003">
    <property type="taxonomic scope" value="Bacteria"/>
</dbReference>
<dbReference type="SUPFAM" id="SSF52540">
    <property type="entry name" value="P-loop containing nucleoside triphosphate hydrolases"/>
    <property type="match status" value="1"/>
</dbReference>
<dbReference type="STRING" id="395961.Cyan7425_3002"/>
<dbReference type="InterPro" id="IPR053262">
    <property type="entry name" value="ArsA_ATPase-like"/>
</dbReference>
<evidence type="ECO:0000313" key="4">
    <source>
        <dbReference type="EMBL" id="ACL45337.1"/>
    </source>
</evidence>
<accession>B8HLX7</accession>
<comment type="similarity">
    <text evidence="1">Belongs to the arsA ATPase family.</text>
</comment>
<dbReference type="EMBL" id="CP001344">
    <property type="protein sequence ID" value="ACL45337.1"/>
    <property type="molecule type" value="Genomic_DNA"/>
</dbReference>
<dbReference type="Gene3D" id="2.60.40.790">
    <property type="match status" value="1"/>
</dbReference>
<dbReference type="InterPro" id="IPR040612">
    <property type="entry name" value="ArsA_HSP20-like"/>
</dbReference>
<name>B8HLX7_CYAP4</name>
<reference evidence="4" key="1">
    <citation type="submission" date="2009-01" db="EMBL/GenBank/DDBJ databases">
        <title>Complete sequence of chromosome Cyanothece sp. PCC 7425.</title>
        <authorList>
            <consortium name="US DOE Joint Genome Institute"/>
            <person name="Lucas S."/>
            <person name="Copeland A."/>
            <person name="Lapidus A."/>
            <person name="Glavina del Rio T."/>
            <person name="Dalin E."/>
            <person name="Tice H."/>
            <person name="Bruce D."/>
            <person name="Goodwin L."/>
            <person name="Pitluck S."/>
            <person name="Sims D."/>
            <person name="Meineke L."/>
            <person name="Brettin T."/>
            <person name="Detter J.C."/>
            <person name="Han C."/>
            <person name="Larimer F."/>
            <person name="Land M."/>
            <person name="Hauser L."/>
            <person name="Kyrpides N."/>
            <person name="Ovchinnikova G."/>
            <person name="Liberton M."/>
            <person name="Stoeckel J."/>
            <person name="Banerjee A."/>
            <person name="Singh A."/>
            <person name="Page L."/>
            <person name="Sato H."/>
            <person name="Zhao L."/>
            <person name="Sherman L."/>
            <person name="Pakrasi H."/>
            <person name="Richardson P."/>
        </authorList>
    </citation>
    <scope>NUCLEOTIDE SEQUENCE</scope>
    <source>
        <strain evidence="4">PCC 7425</strain>
    </source>
</reference>
<dbReference type="PANTHER" id="PTHR43868:SF1">
    <property type="entry name" value="P-LOOP CONTAINING NUCLEOSIDE TRIPHOSPHATE HYDROLASES SUPERFAMILY PROTEIN"/>
    <property type="match status" value="1"/>
</dbReference>
<dbReference type="AlphaFoldDB" id="B8HLX7"/>
<dbReference type="InterPro" id="IPR027417">
    <property type="entry name" value="P-loop_NTPase"/>
</dbReference>
<evidence type="ECO:0000256" key="1">
    <source>
        <dbReference type="ARBA" id="ARBA00011040"/>
    </source>
</evidence>
<feature type="domain" description="ArsA HSP20-like" evidence="3">
    <location>
        <begin position="310"/>
        <end position="366"/>
    </location>
</feature>
<dbReference type="Pfam" id="PF17886">
    <property type="entry name" value="ArsA_HSP20"/>
    <property type="match status" value="1"/>
</dbReference>
<sequence length="366" mass="40508">MTRIITFLGQVGNGNRVLAIAAAKWFAQRGQRVLLVTHHPDPGMESLLQTSLQAEPKFLAENFSVVRLQSTMLLEQVWGQLKPLLNQYLPSEMSEGIYPGELIILPGFDSLLTFNALRDYFVKNEYDVILYDGQSDLGTLRLLGVPEALDWYFRRFRQAMENLDIAKIAASLGGPIASALLSANIDSDKVQQGLEQVKTWIAQGVTVVSDARQLTAYLVTGADAAAIAQSRWLWGSAQQVNLGVSGVLVYPQGDVGLDNLQQNFAPLGVHGIPPLQDLNWQPLLEALPDLEAIPAVPPPLQFDREQRQILVFLPGFQRHQVKLTQYGSDLTVEAGDQRRNIALPEDLKGQPVKAGKFEEPYLIISF</sequence>
<evidence type="ECO:0000259" key="2">
    <source>
        <dbReference type="Pfam" id="PF02374"/>
    </source>
</evidence>
<protein>
    <submittedName>
        <fullName evidence="4">Anion-transporting ATPase</fullName>
    </submittedName>
</protein>
<proteinExistence type="inferred from homology"/>
<dbReference type="InterPro" id="IPR025723">
    <property type="entry name" value="ArsA/GET3_ATPase-like"/>
</dbReference>